<reference evidence="5 6" key="1">
    <citation type="submission" date="2013-03" db="EMBL/GenBank/DDBJ databases">
        <title>The Genome Sequence of Phialophora europaea CBS 101466.</title>
        <authorList>
            <consortium name="The Broad Institute Genomics Platform"/>
            <person name="Cuomo C."/>
            <person name="de Hoog S."/>
            <person name="Gorbushina A."/>
            <person name="Walker B."/>
            <person name="Young S.K."/>
            <person name="Zeng Q."/>
            <person name="Gargeya S."/>
            <person name="Fitzgerald M."/>
            <person name="Haas B."/>
            <person name="Abouelleil A."/>
            <person name="Allen A.W."/>
            <person name="Alvarado L."/>
            <person name="Arachchi H.M."/>
            <person name="Berlin A.M."/>
            <person name="Chapman S.B."/>
            <person name="Gainer-Dewar J."/>
            <person name="Goldberg J."/>
            <person name="Griggs A."/>
            <person name="Gujja S."/>
            <person name="Hansen M."/>
            <person name="Howarth C."/>
            <person name="Imamovic A."/>
            <person name="Ireland A."/>
            <person name="Larimer J."/>
            <person name="McCowan C."/>
            <person name="Murphy C."/>
            <person name="Pearson M."/>
            <person name="Poon T.W."/>
            <person name="Priest M."/>
            <person name="Roberts A."/>
            <person name="Saif S."/>
            <person name="Shea T."/>
            <person name="Sisk P."/>
            <person name="Sykes S."/>
            <person name="Wortman J."/>
            <person name="Nusbaum C."/>
            <person name="Birren B."/>
        </authorList>
    </citation>
    <scope>NUCLEOTIDE SEQUENCE [LARGE SCALE GENOMIC DNA]</scope>
    <source>
        <strain evidence="5 6">CBS 101466</strain>
    </source>
</reference>
<evidence type="ECO:0000313" key="6">
    <source>
        <dbReference type="Proteomes" id="UP000030752"/>
    </source>
</evidence>
<comment type="catalytic activity">
    <reaction evidence="4">
        <text>D-glyceraldehyde 3-phosphate = dihydroxyacetone phosphate</text>
        <dbReference type="Rhea" id="RHEA:18585"/>
        <dbReference type="ChEBI" id="CHEBI:57642"/>
        <dbReference type="ChEBI" id="CHEBI:59776"/>
        <dbReference type="EC" id="5.3.1.1"/>
    </reaction>
</comment>
<dbReference type="Pfam" id="PF00121">
    <property type="entry name" value="TIM"/>
    <property type="match status" value="1"/>
</dbReference>
<evidence type="ECO:0000256" key="1">
    <source>
        <dbReference type="ARBA" id="ARBA00007422"/>
    </source>
</evidence>
<dbReference type="UniPathway" id="UPA00138"/>
<dbReference type="GO" id="GO:0019563">
    <property type="term" value="P:glycerol catabolic process"/>
    <property type="evidence" value="ECO:0007669"/>
    <property type="project" value="TreeGrafter"/>
</dbReference>
<dbReference type="RefSeq" id="XP_008710745.1">
    <property type="nucleotide sequence ID" value="XM_008712523.1"/>
</dbReference>
<dbReference type="GO" id="GO:0005829">
    <property type="term" value="C:cytosol"/>
    <property type="evidence" value="ECO:0007669"/>
    <property type="project" value="TreeGrafter"/>
</dbReference>
<dbReference type="OrthoDB" id="6715177at2759"/>
<dbReference type="GO" id="GO:0046166">
    <property type="term" value="P:glyceraldehyde-3-phosphate biosynthetic process"/>
    <property type="evidence" value="ECO:0007669"/>
    <property type="project" value="TreeGrafter"/>
</dbReference>
<dbReference type="EMBL" id="KB822711">
    <property type="protein sequence ID" value="ETN46033.1"/>
    <property type="molecule type" value="Genomic_DNA"/>
</dbReference>
<dbReference type="CDD" id="cd00311">
    <property type="entry name" value="TIM"/>
    <property type="match status" value="1"/>
</dbReference>
<sequence>MSEQTSQSISYPSLPPTLILTSTKAYFTPERTLSYLKSLLDPANNILPLPSDILFSLIPDFLTIYPCSQLLSQHASADPSTWPLYLGAQDVSPFPAYGAYTGFVVPPALTSLGVRIVELNHAERRRFVGETDASSAAKASAACAHGLIPLVCIGEIEKPNLNAPLSQAVGGAMRELTPQVQSVLNAVPPEAPIILAYEPVWAIGAAEPAGVDFVGPVVQAIREVVKSVKSRTGDTRIVYGGSAGPGLWSGKTNGGNGLGQYVDGMFLGRFAHEISGVQKVVEEVKESRKGKQ</sequence>
<dbReference type="HOGENOM" id="CLU_024251_0_0_1"/>
<dbReference type="GO" id="GO:0006094">
    <property type="term" value="P:gluconeogenesis"/>
    <property type="evidence" value="ECO:0007669"/>
    <property type="project" value="UniProtKB-UniPathway"/>
</dbReference>
<evidence type="ECO:0000313" key="5">
    <source>
        <dbReference type="EMBL" id="ETN46033.1"/>
    </source>
</evidence>
<dbReference type="STRING" id="1220924.W2SDC3"/>
<keyword evidence="4" id="KW-0324">Glycolysis</keyword>
<dbReference type="VEuPathDB" id="FungiDB:HMPREF1541_00216"/>
<organism evidence="5 6">
    <name type="scientific">Cyphellophora europaea (strain CBS 101466)</name>
    <name type="common">Phialophora europaea</name>
    <dbReference type="NCBI Taxonomy" id="1220924"/>
    <lineage>
        <taxon>Eukaryota</taxon>
        <taxon>Fungi</taxon>
        <taxon>Dikarya</taxon>
        <taxon>Ascomycota</taxon>
        <taxon>Pezizomycotina</taxon>
        <taxon>Eurotiomycetes</taxon>
        <taxon>Chaetothyriomycetidae</taxon>
        <taxon>Chaetothyriales</taxon>
        <taxon>Cyphellophoraceae</taxon>
        <taxon>Cyphellophora</taxon>
    </lineage>
</organism>
<dbReference type="Proteomes" id="UP000030752">
    <property type="component" value="Unassembled WGS sequence"/>
</dbReference>
<proteinExistence type="inferred from homology"/>
<dbReference type="PANTHER" id="PTHR21139">
    <property type="entry name" value="TRIOSEPHOSPHATE ISOMERASE"/>
    <property type="match status" value="1"/>
</dbReference>
<name>W2SDC3_CYPE1</name>
<dbReference type="AlphaFoldDB" id="W2SDC3"/>
<dbReference type="GO" id="GO:0006096">
    <property type="term" value="P:glycolytic process"/>
    <property type="evidence" value="ECO:0007669"/>
    <property type="project" value="UniProtKB-UniPathway"/>
</dbReference>
<dbReference type="PANTHER" id="PTHR21139:SF2">
    <property type="entry name" value="TRIOSEPHOSPHATE ISOMERASE"/>
    <property type="match status" value="1"/>
</dbReference>
<dbReference type="PROSITE" id="PS51440">
    <property type="entry name" value="TIM_2"/>
    <property type="match status" value="1"/>
</dbReference>
<dbReference type="UniPathway" id="UPA00109">
    <property type="reaction ID" value="UER00189"/>
</dbReference>
<dbReference type="InterPro" id="IPR000652">
    <property type="entry name" value="Triosephosphate_isomerase"/>
</dbReference>
<dbReference type="EC" id="5.3.1.1" evidence="4"/>
<evidence type="ECO:0000256" key="3">
    <source>
        <dbReference type="ARBA" id="ARBA00023235"/>
    </source>
</evidence>
<evidence type="ECO:0000256" key="4">
    <source>
        <dbReference type="RuleBase" id="RU363013"/>
    </source>
</evidence>
<dbReference type="GO" id="GO:0004807">
    <property type="term" value="F:triose-phosphate isomerase activity"/>
    <property type="evidence" value="ECO:0007669"/>
    <property type="project" value="UniProtKB-EC"/>
</dbReference>
<comment type="similarity">
    <text evidence="1 4">Belongs to the triosephosphate isomerase family.</text>
</comment>
<dbReference type="Gene3D" id="3.20.20.70">
    <property type="entry name" value="Aldolase class I"/>
    <property type="match status" value="1"/>
</dbReference>
<comment type="subunit">
    <text evidence="2">Homodimer.</text>
</comment>
<dbReference type="InterPro" id="IPR035990">
    <property type="entry name" value="TIM_sf"/>
</dbReference>
<dbReference type="GeneID" id="19967555"/>
<dbReference type="InParanoid" id="W2SDC3"/>
<evidence type="ECO:0000256" key="2">
    <source>
        <dbReference type="ARBA" id="ARBA00011738"/>
    </source>
</evidence>
<dbReference type="eggNOG" id="KOG1643">
    <property type="taxonomic scope" value="Eukaryota"/>
</dbReference>
<dbReference type="SUPFAM" id="SSF51351">
    <property type="entry name" value="Triosephosphate isomerase (TIM)"/>
    <property type="match status" value="1"/>
</dbReference>
<comment type="pathway">
    <text evidence="4">Carbohydrate degradation; glycolysis; D-glyceraldehyde 3-phosphate from glycerone phosphate: step 1/1.</text>
</comment>
<protein>
    <recommendedName>
        <fullName evidence="4">Triosephosphate isomerase</fullName>
        <ecNumber evidence="4">5.3.1.1</ecNumber>
    </recommendedName>
</protein>
<accession>W2SDC3</accession>
<comment type="pathway">
    <text evidence="4">Carbohydrate biosynthesis; gluconeogenesis.</text>
</comment>
<dbReference type="InterPro" id="IPR013785">
    <property type="entry name" value="Aldolase_TIM"/>
</dbReference>
<keyword evidence="4" id="KW-0312">Gluconeogenesis</keyword>
<keyword evidence="6" id="KW-1185">Reference proteome</keyword>
<gene>
    <name evidence="5" type="ORF">HMPREF1541_00216</name>
</gene>
<keyword evidence="3 4" id="KW-0413">Isomerase</keyword>